<sequence>MTTLLVLFRQKFAMSSSSNRRRTSRNRDGLAFRIDAIEDDLNMVKSRHAQQLQELNKRLAELEEKIFEEVEDSRYSHDDNSAPSEINNNLAPMRLLARKLAFQAVRAAVREITNGQGLKAFWR</sequence>
<gene>
    <name evidence="2" type="ORF">PV09_08060</name>
</gene>
<protein>
    <submittedName>
        <fullName evidence="2">Uncharacterized protein</fullName>
    </submittedName>
</protein>
<keyword evidence="1" id="KW-0175">Coiled coil</keyword>
<dbReference type="RefSeq" id="XP_016210216.1">
    <property type="nucleotide sequence ID" value="XM_016361910.1"/>
</dbReference>
<evidence type="ECO:0000256" key="1">
    <source>
        <dbReference type="SAM" id="Coils"/>
    </source>
</evidence>
<reference evidence="2 3" key="1">
    <citation type="submission" date="2015-01" db="EMBL/GenBank/DDBJ databases">
        <title>The Genome Sequence of Ochroconis gallopava CBS43764.</title>
        <authorList>
            <consortium name="The Broad Institute Genomics Platform"/>
            <person name="Cuomo C."/>
            <person name="de Hoog S."/>
            <person name="Gorbushina A."/>
            <person name="Stielow B."/>
            <person name="Teixiera M."/>
            <person name="Abouelleil A."/>
            <person name="Chapman S.B."/>
            <person name="Priest M."/>
            <person name="Young S.K."/>
            <person name="Wortman J."/>
            <person name="Nusbaum C."/>
            <person name="Birren B."/>
        </authorList>
    </citation>
    <scope>NUCLEOTIDE SEQUENCE [LARGE SCALE GENOMIC DNA]</scope>
    <source>
        <strain evidence="2 3">CBS 43764</strain>
    </source>
</reference>
<evidence type="ECO:0000313" key="3">
    <source>
        <dbReference type="Proteomes" id="UP000053259"/>
    </source>
</evidence>
<proteinExistence type="predicted"/>
<name>A0A0D1YHL6_9PEZI</name>
<dbReference type="Proteomes" id="UP000053259">
    <property type="component" value="Unassembled WGS sequence"/>
</dbReference>
<organism evidence="2 3">
    <name type="scientific">Verruconis gallopava</name>
    <dbReference type="NCBI Taxonomy" id="253628"/>
    <lineage>
        <taxon>Eukaryota</taxon>
        <taxon>Fungi</taxon>
        <taxon>Dikarya</taxon>
        <taxon>Ascomycota</taxon>
        <taxon>Pezizomycotina</taxon>
        <taxon>Dothideomycetes</taxon>
        <taxon>Pleosporomycetidae</taxon>
        <taxon>Venturiales</taxon>
        <taxon>Sympoventuriaceae</taxon>
        <taxon>Verruconis</taxon>
    </lineage>
</organism>
<keyword evidence="3" id="KW-1185">Reference proteome</keyword>
<dbReference type="VEuPathDB" id="FungiDB:PV09_08060"/>
<dbReference type="GeneID" id="27316033"/>
<accession>A0A0D1YHL6</accession>
<feature type="coiled-coil region" evidence="1">
    <location>
        <begin position="45"/>
        <end position="72"/>
    </location>
</feature>
<dbReference type="InParanoid" id="A0A0D1YHL6"/>
<dbReference type="AlphaFoldDB" id="A0A0D1YHL6"/>
<dbReference type="HOGENOM" id="CLU_2016971_0_0_1"/>
<evidence type="ECO:0000313" key="2">
    <source>
        <dbReference type="EMBL" id="KIW00347.1"/>
    </source>
</evidence>
<dbReference type="EMBL" id="KN847564">
    <property type="protein sequence ID" value="KIW00347.1"/>
    <property type="molecule type" value="Genomic_DNA"/>
</dbReference>